<evidence type="ECO:0000313" key="2">
    <source>
        <dbReference type="Proteomes" id="UP000192920"/>
    </source>
</evidence>
<sequence length="110" mass="12297">MLGVGSTTVKRCPIWHEDCIVSSQIEIPGANMFKFESKAKPEAVTGTTSELVMFNYCRPARARRVALGSGGRVWLVETLDRVHGIWVWEDECSQGDQALEQARRLSLMLS</sequence>
<dbReference type="AlphaFoldDB" id="A0A1Y6BTJ4"/>
<reference evidence="2" key="1">
    <citation type="submission" date="2017-04" db="EMBL/GenBank/DDBJ databases">
        <authorList>
            <person name="Varghese N."/>
            <person name="Submissions S."/>
        </authorList>
    </citation>
    <scope>NUCLEOTIDE SEQUENCE [LARGE SCALE GENOMIC DNA]</scope>
    <source>
        <strain evidence="2">DSM 22618</strain>
    </source>
</reference>
<keyword evidence="2" id="KW-1185">Reference proteome</keyword>
<evidence type="ECO:0000313" key="1">
    <source>
        <dbReference type="EMBL" id="SMF28122.1"/>
    </source>
</evidence>
<organism evidence="1 2">
    <name type="scientific">Pseudogulbenkiania subflava DSM 22618</name>
    <dbReference type="NCBI Taxonomy" id="1123014"/>
    <lineage>
        <taxon>Bacteria</taxon>
        <taxon>Pseudomonadati</taxon>
        <taxon>Pseudomonadota</taxon>
        <taxon>Betaproteobacteria</taxon>
        <taxon>Neisseriales</taxon>
        <taxon>Chromobacteriaceae</taxon>
        <taxon>Pseudogulbenkiania</taxon>
    </lineage>
</organism>
<dbReference type="EMBL" id="FXAG01000012">
    <property type="protein sequence ID" value="SMF28122.1"/>
    <property type="molecule type" value="Genomic_DNA"/>
</dbReference>
<proteinExistence type="predicted"/>
<dbReference type="Proteomes" id="UP000192920">
    <property type="component" value="Unassembled WGS sequence"/>
</dbReference>
<name>A0A1Y6BTJ4_9NEIS</name>
<accession>A0A1Y6BTJ4</accession>
<gene>
    <name evidence="1" type="ORF">SAMN02745746_02327</name>
</gene>
<protein>
    <submittedName>
        <fullName evidence="1">Uncharacterized protein</fullName>
    </submittedName>
</protein>